<evidence type="ECO:0000313" key="1">
    <source>
        <dbReference type="EMBL" id="MBB2493526.1"/>
    </source>
</evidence>
<evidence type="ECO:0000313" key="2">
    <source>
        <dbReference type="Proteomes" id="UP000542720"/>
    </source>
</evidence>
<reference evidence="1 2" key="1">
    <citation type="submission" date="2020-08" db="EMBL/GenBank/DDBJ databases">
        <authorList>
            <person name="Kim C.M."/>
        </authorList>
    </citation>
    <scope>NUCLEOTIDE SEQUENCE [LARGE SCALE GENOMIC DNA]</scope>
    <source>
        <strain evidence="1 2">UL070</strain>
    </source>
</reference>
<comment type="caution">
    <text evidence="1">The sequence shown here is derived from an EMBL/GenBank/DDBJ whole genome shotgun (WGS) entry which is preliminary data.</text>
</comment>
<dbReference type="PANTHER" id="PTHR12631:SF10">
    <property type="entry name" value="BETA-XYLOSIDASE-LIKE PROTEIN-RELATED"/>
    <property type="match status" value="1"/>
</dbReference>
<dbReference type="PANTHER" id="PTHR12631">
    <property type="entry name" value="ALPHA-L-IDURONIDASE"/>
    <property type="match status" value="1"/>
</dbReference>
<organism evidence="1 2">
    <name type="scientific">Aquipseudomonas ullengensis</name>
    <dbReference type="NCBI Taxonomy" id="2759166"/>
    <lineage>
        <taxon>Bacteria</taxon>
        <taxon>Pseudomonadati</taxon>
        <taxon>Pseudomonadota</taxon>
        <taxon>Gammaproteobacteria</taxon>
        <taxon>Pseudomonadales</taxon>
        <taxon>Pseudomonadaceae</taxon>
        <taxon>Aquipseudomonas</taxon>
    </lineage>
</organism>
<sequence>MSACFSLHLQRGLLRGLVLLCLLLSVPLVRAEPLSLGINSMWGPGDEASLRKRFKQAKAVGVNQVRLDWEWRQVESTRGTYNWQSLDTLVRVAKAEKIELLPIVHYAPKWALRTESKPDEVYEMAPADEAFADYARFLKASIQRYGPGGDAQVPFTPIVYWQVWNEPNIKNFWGPKPDAAAFVKLMRVVQQETAGLRDKVKLVHAGLSKPDLIFFWQLWEADPQYGETFDIMAVHPYLFDWWDGIRDPDEMDGDDGDYAALGVVGSHDDPGYMGKVFNLQLMMNLKGYADKPIWVTEMGYFVADHRLGVTDKEQAQRLTATLDFIQQQLGSAPYGKGVRGDLAANVQRIYWFSLEDYPSPDGIGTFGLYRADGSKRPAADVFRNKAKQVNAQ</sequence>
<protein>
    <recommendedName>
        <fullName evidence="3">Beta-galactosidase</fullName>
    </recommendedName>
</protein>
<dbReference type="InterPro" id="IPR017853">
    <property type="entry name" value="GH"/>
</dbReference>
<evidence type="ECO:0008006" key="3">
    <source>
        <dbReference type="Google" id="ProtNLM"/>
    </source>
</evidence>
<keyword evidence="2" id="KW-1185">Reference proteome</keyword>
<dbReference type="AlphaFoldDB" id="A0A7W4LI50"/>
<name>A0A7W4LI50_9GAMM</name>
<dbReference type="RefSeq" id="WP_183087108.1">
    <property type="nucleotide sequence ID" value="NZ_JACJUD010000001.1"/>
</dbReference>
<dbReference type="Gene3D" id="3.20.20.80">
    <property type="entry name" value="Glycosidases"/>
    <property type="match status" value="1"/>
</dbReference>
<dbReference type="EMBL" id="JACJUD010000001">
    <property type="protein sequence ID" value="MBB2493526.1"/>
    <property type="molecule type" value="Genomic_DNA"/>
</dbReference>
<dbReference type="Proteomes" id="UP000542720">
    <property type="component" value="Unassembled WGS sequence"/>
</dbReference>
<gene>
    <name evidence="1" type="ORF">H3H51_00765</name>
</gene>
<proteinExistence type="predicted"/>
<dbReference type="SUPFAM" id="SSF51445">
    <property type="entry name" value="(Trans)glycosidases"/>
    <property type="match status" value="1"/>
</dbReference>
<accession>A0A7W4LI50</accession>
<dbReference type="InterPro" id="IPR051923">
    <property type="entry name" value="Glycosyl_Hydrolase_39"/>
</dbReference>
<dbReference type="GO" id="GO:0004553">
    <property type="term" value="F:hydrolase activity, hydrolyzing O-glycosyl compounds"/>
    <property type="evidence" value="ECO:0007669"/>
    <property type="project" value="TreeGrafter"/>
</dbReference>